<dbReference type="Gene3D" id="3.90.320.10">
    <property type="match status" value="1"/>
</dbReference>
<reference evidence="3" key="1">
    <citation type="submission" date="2017-02" db="EMBL/GenBank/DDBJ databases">
        <title>zhang.</title>
        <authorList>
            <person name="Zhang H."/>
        </authorList>
    </citation>
    <scope>NUCLEOTIDE SEQUENCE [LARGE SCALE GENOMIC DNA]</scope>
    <source>
        <strain evidence="3">RZS01</strain>
    </source>
</reference>
<dbReference type="EMBL" id="CP019875">
    <property type="protein sequence ID" value="AQU86188.1"/>
    <property type="molecule type" value="Genomic_DNA"/>
</dbReference>
<dbReference type="Pfam" id="PF09588">
    <property type="entry name" value="YqaJ"/>
    <property type="match status" value="1"/>
</dbReference>
<evidence type="ECO:0000259" key="1">
    <source>
        <dbReference type="Pfam" id="PF09588"/>
    </source>
</evidence>
<feature type="domain" description="YqaJ viral recombinase" evidence="1">
    <location>
        <begin position="18"/>
        <end position="160"/>
    </location>
</feature>
<dbReference type="AlphaFoldDB" id="A0A9N7C3M1"/>
<evidence type="ECO:0000313" key="2">
    <source>
        <dbReference type="EMBL" id="AQU86188.1"/>
    </source>
</evidence>
<sequence>MCVMALTVYDDLEQGTDEWLQARCGVLTASVIGKLVTPTGKIANNETVRRLVADLLSQRITGVVEEIPQTYAMQRGHEDEIEAKIAYVDQIAPVKEIGFMVEDRWGFKIGYSPDGLIGDTGLIECKSRAHGLQLETICSRDVPAEYMGQIQTGLMVSGREWLDFISFPAFGGGKMMVKRVFPDPEYQALLIDAATQFETRLAEKQAEYQTALNDPALRFIDVERRAMEEDIVI</sequence>
<accession>A0A9N7C3M1</accession>
<proteinExistence type="predicted"/>
<organism evidence="2 3">
    <name type="scientific">Komagataeibacter nataicola</name>
    <dbReference type="NCBI Taxonomy" id="265960"/>
    <lineage>
        <taxon>Bacteria</taxon>
        <taxon>Pseudomonadati</taxon>
        <taxon>Pseudomonadota</taxon>
        <taxon>Alphaproteobacteria</taxon>
        <taxon>Acetobacterales</taxon>
        <taxon>Acetobacteraceae</taxon>
        <taxon>Komagataeibacter</taxon>
    </lineage>
</organism>
<dbReference type="SUPFAM" id="SSF52980">
    <property type="entry name" value="Restriction endonuclease-like"/>
    <property type="match status" value="1"/>
</dbReference>
<dbReference type="PANTHER" id="PTHR46609">
    <property type="entry name" value="EXONUCLEASE, PHAGE-TYPE/RECB, C-TERMINAL DOMAIN-CONTAINING PROTEIN"/>
    <property type="match status" value="1"/>
</dbReference>
<dbReference type="InterPro" id="IPR051703">
    <property type="entry name" value="NF-kappa-B_Signaling_Reg"/>
</dbReference>
<gene>
    <name evidence="2" type="ORF">B0W47_00530</name>
</gene>
<dbReference type="InterPro" id="IPR011604">
    <property type="entry name" value="PDDEXK-like_dom_sf"/>
</dbReference>
<dbReference type="PANTHER" id="PTHR46609:SF6">
    <property type="entry name" value="EXONUCLEASE, PHAGE-TYPE_RECB, C-TERMINAL DOMAIN-CONTAINING PROTEIN-RELATED"/>
    <property type="match status" value="1"/>
</dbReference>
<dbReference type="Proteomes" id="UP000189683">
    <property type="component" value="Chromosome"/>
</dbReference>
<dbReference type="KEGG" id="kna:B0W47_00530"/>
<name>A0A9N7C3M1_9PROT</name>
<dbReference type="InterPro" id="IPR019080">
    <property type="entry name" value="YqaJ_viral_recombinase"/>
</dbReference>
<evidence type="ECO:0000313" key="3">
    <source>
        <dbReference type="Proteomes" id="UP000189683"/>
    </source>
</evidence>
<protein>
    <recommendedName>
        <fullName evidence="1">YqaJ viral recombinase domain-containing protein</fullName>
    </recommendedName>
</protein>
<dbReference type="InterPro" id="IPR011335">
    <property type="entry name" value="Restrct_endonuc-II-like"/>
</dbReference>
<dbReference type="CDD" id="cd22343">
    <property type="entry name" value="PDDEXK_lambda_exonuclease-like"/>
    <property type="match status" value="1"/>
</dbReference>